<sequence length="110" mass="12874">MKWSLVASHCMTISSLPLFLVSNFFFLLFAVEVPINRAISPTVVFIYYYPLPPLYYLYAPFNAYPFRYSSSYQYNPLSTKYHAVNKECHRMRLSPGRKVMVVVVVMVMLQ</sequence>
<dbReference type="Proteomes" id="UP000799428">
    <property type="component" value="Unassembled WGS sequence"/>
</dbReference>
<dbReference type="AlphaFoldDB" id="A0A6G1JXN1"/>
<keyword evidence="1" id="KW-0812">Transmembrane</keyword>
<organism evidence="2 3">
    <name type="scientific">Pleomassaria siparia CBS 279.74</name>
    <dbReference type="NCBI Taxonomy" id="1314801"/>
    <lineage>
        <taxon>Eukaryota</taxon>
        <taxon>Fungi</taxon>
        <taxon>Dikarya</taxon>
        <taxon>Ascomycota</taxon>
        <taxon>Pezizomycotina</taxon>
        <taxon>Dothideomycetes</taxon>
        <taxon>Pleosporomycetidae</taxon>
        <taxon>Pleosporales</taxon>
        <taxon>Pleomassariaceae</taxon>
        <taxon>Pleomassaria</taxon>
    </lineage>
</organism>
<gene>
    <name evidence="2" type="ORF">K504DRAFT_105353</name>
</gene>
<evidence type="ECO:0000313" key="2">
    <source>
        <dbReference type="EMBL" id="KAF2705015.1"/>
    </source>
</evidence>
<evidence type="ECO:0000313" key="3">
    <source>
        <dbReference type="Proteomes" id="UP000799428"/>
    </source>
</evidence>
<feature type="transmembrane region" description="Helical" evidence="1">
    <location>
        <begin position="6"/>
        <end position="31"/>
    </location>
</feature>
<accession>A0A6G1JXN1</accession>
<feature type="transmembrane region" description="Helical" evidence="1">
    <location>
        <begin position="38"/>
        <end position="58"/>
    </location>
</feature>
<keyword evidence="1" id="KW-0472">Membrane</keyword>
<evidence type="ECO:0000256" key="1">
    <source>
        <dbReference type="SAM" id="Phobius"/>
    </source>
</evidence>
<dbReference type="EMBL" id="MU005780">
    <property type="protein sequence ID" value="KAF2705015.1"/>
    <property type="molecule type" value="Genomic_DNA"/>
</dbReference>
<protein>
    <submittedName>
        <fullName evidence="2">Uncharacterized protein</fullName>
    </submittedName>
</protein>
<name>A0A6G1JXN1_9PLEO</name>
<keyword evidence="3" id="KW-1185">Reference proteome</keyword>
<proteinExistence type="predicted"/>
<reference evidence="2" key="1">
    <citation type="journal article" date="2020" name="Stud. Mycol.">
        <title>101 Dothideomycetes genomes: a test case for predicting lifestyles and emergence of pathogens.</title>
        <authorList>
            <person name="Haridas S."/>
            <person name="Albert R."/>
            <person name="Binder M."/>
            <person name="Bloem J."/>
            <person name="Labutti K."/>
            <person name="Salamov A."/>
            <person name="Andreopoulos B."/>
            <person name="Baker S."/>
            <person name="Barry K."/>
            <person name="Bills G."/>
            <person name="Bluhm B."/>
            <person name="Cannon C."/>
            <person name="Castanera R."/>
            <person name="Culley D."/>
            <person name="Daum C."/>
            <person name="Ezra D."/>
            <person name="Gonzalez J."/>
            <person name="Henrissat B."/>
            <person name="Kuo A."/>
            <person name="Liang C."/>
            <person name="Lipzen A."/>
            <person name="Lutzoni F."/>
            <person name="Magnuson J."/>
            <person name="Mondo S."/>
            <person name="Nolan M."/>
            <person name="Ohm R."/>
            <person name="Pangilinan J."/>
            <person name="Park H.-J."/>
            <person name="Ramirez L."/>
            <person name="Alfaro M."/>
            <person name="Sun H."/>
            <person name="Tritt A."/>
            <person name="Yoshinaga Y."/>
            <person name="Zwiers L.-H."/>
            <person name="Turgeon B."/>
            <person name="Goodwin S."/>
            <person name="Spatafora J."/>
            <person name="Crous P."/>
            <person name="Grigoriev I."/>
        </authorList>
    </citation>
    <scope>NUCLEOTIDE SEQUENCE</scope>
    <source>
        <strain evidence="2">CBS 279.74</strain>
    </source>
</reference>
<keyword evidence="1" id="KW-1133">Transmembrane helix</keyword>